<evidence type="ECO:0000256" key="1">
    <source>
        <dbReference type="ARBA" id="ARBA00008056"/>
    </source>
</evidence>
<comment type="similarity">
    <text evidence="1 2">Belongs to the iron/ascorbate-dependent oxidoreductase family.</text>
</comment>
<dbReference type="GO" id="GO:0016491">
    <property type="term" value="F:oxidoreductase activity"/>
    <property type="evidence" value="ECO:0007669"/>
    <property type="project" value="UniProtKB-KW"/>
</dbReference>
<dbReference type="SUPFAM" id="SSF51197">
    <property type="entry name" value="Clavaminate synthase-like"/>
    <property type="match status" value="1"/>
</dbReference>
<dbReference type="Pfam" id="PF03171">
    <property type="entry name" value="2OG-FeII_Oxy"/>
    <property type="match status" value="1"/>
</dbReference>
<keyword evidence="2" id="KW-0479">Metal-binding</keyword>
<dbReference type="InterPro" id="IPR027443">
    <property type="entry name" value="IPNS-like_sf"/>
</dbReference>
<evidence type="ECO:0000313" key="5">
    <source>
        <dbReference type="EMBL" id="KAH7313722.1"/>
    </source>
</evidence>
<evidence type="ECO:0000259" key="4">
    <source>
        <dbReference type="PROSITE" id="PS51471"/>
    </source>
</evidence>
<proteinExistence type="inferred from homology"/>
<dbReference type="InterPro" id="IPR050231">
    <property type="entry name" value="Iron_ascorbate_oxido_reductase"/>
</dbReference>
<evidence type="ECO:0000256" key="2">
    <source>
        <dbReference type="RuleBase" id="RU003682"/>
    </source>
</evidence>
<reference evidence="5" key="1">
    <citation type="journal article" date="2021" name="Nat. Commun.">
        <title>Genetic determinants of endophytism in the Arabidopsis root mycobiome.</title>
        <authorList>
            <person name="Mesny F."/>
            <person name="Miyauchi S."/>
            <person name="Thiergart T."/>
            <person name="Pickel B."/>
            <person name="Atanasova L."/>
            <person name="Karlsson M."/>
            <person name="Huettel B."/>
            <person name="Barry K.W."/>
            <person name="Haridas S."/>
            <person name="Chen C."/>
            <person name="Bauer D."/>
            <person name="Andreopoulos W."/>
            <person name="Pangilinan J."/>
            <person name="LaButti K."/>
            <person name="Riley R."/>
            <person name="Lipzen A."/>
            <person name="Clum A."/>
            <person name="Drula E."/>
            <person name="Henrissat B."/>
            <person name="Kohler A."/>
            <person name="Grigoriev I.V."/>
            <person name="Martin F.M."/>
            <person name="Hacquard S."/>
        </authorList>
    </citation>
    <scope>NUCLEOTIDE SEQUENCE</scope>
    <source>
        <strain evidence="5">MPI-CAGE-CH-0235</strain>
    </source>
</reference>
<gene>
    <name evidence="5" type="ORF">B0I35DRAFT_435727</name>
</gene>
<dbReference type="PROSITE" id="PS51471">
    <property type="entry name" value="FE2OG_OXY"/>
    <property type="match status" value="1"/>
</dbReference>
<feature type="domain" description="Fe2OG dioxygenase" evidence="4">
    <location>
        <begin position="176"/>
        <end position="280"/>
    </location>
</feature>
<dbReference type="GO" id="GO:0046872">
    <property type="term" value="F:metal ion binding"/>
    <property type="evidence" value="ECO:0007669"/>
    <property type="project" value="UniProtKB-KW"/>
</dbReference>
<dbReference type="EMBL" id="JAGPNK010000009">
    <property type="protein sequence ID" value="KAH7313722.1"/>
    <property type="molecule type" value="Genomic_DNA"/>
</dbReference>
<protein>
    <recommendedName>
        <fullName evidence="4">Fe2OG dioxygenase domain-containing protein</fullName>
    </recommendedName>
</protein>
<organism evidence="5 6">
    <name type="scientific">Stachybotrys elegans</name>
    <dbReference type="NCBI Taxonomy" id="80388"/>
    <lineage>
        <taxon>Eukaryota</taxon>
        <taxon>Fungi</taxon>
        <taxon>Dikarya</taxon>
        <taxon>Ascomycota</taxon>
        <taxon>Pezizomycotina</taxon>
        <taxon>Sordariomycetes</taxon>
        <taxon>Hypocreomycetidae</taxon>
        <taxon>Hypocreales</taxon>
        <taxon>Stachybotryaceae</taxon>
        <taxon>Stachybotrys</taxon>
    </lineage>
</organism>
<keyword evidence="2" id="KW-0560">Oxidoreductase</keyword>
<dbReference type="AlphaFoldDB" id="A0A8K0STK6"/>
<dbReference type="Proteomes" id="UP000813444">
    <property type="component" value="Unassembled WGS sequence"/>
</dbReference>
<name>A0A8K0STK6_9HYPO</name>
<evidence type="ECO:0000313" key="6">
    <source>
        <dbReference type="Proteomes" id="UP000813444"/>
    </source>
</evidence>
<comment type="caution">
    <text evidence="5">The sequence shown here is derived from an EMBL/GenBank/DDBJ whole genome shotgun (WGS) entry which is preliminary data.</text>
</comment>
<dbReference type="InterPro" id="IPR005123">
    <property type="entry name" value="Oxoglu/Fe-dep_dioxygenase_dom"/>
</dbReference>
<keyword evidence="2" id="KW-0408">Iron</keyword>
<accession>A0A8K0STK6</accession>
<dbReference type="InterPro" id="IPR044861">
    <property type="entry name" value="IPNS-like_FE2OG_OXY"/>
</dbReference>
<evidence type="ECO:0000256" key="3">
    <source>
        <dbReference type="SAM" id="MobiDB-lite"/>
    </source>
</evidence>
<dbReference type="OrthoDB" id="288590at2759"/>
<sequence length="348" mass="37970">MKGSSLPSQIAPSPSPSNTMSATTLPTITTCVPSQETVFHDEQTLGDLLCSPPKLLSSSSDIVSFDSSIKAPFDAIRRLFDYLRGNPEVATQLNEVYPSRGIVKTAATKNAQADQKFTIDLSVKRNSQIPQDLHATLARAGFDEVMNFFDKADKAFVAPILSILSEQAGVDLQPTHRDGNINYRLCDYNPITADPLSDNGCGEHTDYGTFSIIFQDGTPGLEMEDSSQPGSWVQVPGDATVVLSGWCAVILSGGHIRATRHRVRRIANVRRLSAVIFVAPDLDTKLKPLSGVKAVRPFTQVIMNGVLTVGEFKKVMGKKWRRREGNEDSDGAEDYATQDNDIVKLVWG</sequence>
<dbReference type="PANTHER" id="PTHR47990">
    <property type="entry name" value="2-OXOGLUTARATE (2OG) AND FE(II)-DEPENDENT OXYGENASE SUPERFAMILY PROTEIN-RELATED"/>
    <property type="match status" value="1"/>
</dbReference>
<keyword evidence="6" id="KW-1185">Reference proteome</keyword>
<dbReference type="Gene3D" id="2.60.120.330">
    <property type="entry name" value="B-lactam Antibiotic, Isopenicillin N Synthase, Chain"/>
    <property type="match status" value="1"/>
</dbReference>
<feature type="region of interest" description="Disordered" evidence="3">
    <location>
        <begin position="1"/>
        <end position="24"/>
    </location>
</feature>